<dbReference type="OrthoDB" id="9807558at2"/>
<feature type="domain" description="IclR-ED" evidence="1">
    <location>
        <begin position="1"/>
        <end position="158"/>
    </location>
</feature>
<dbReference type="EMBL" id="QGKL01000038">
    <property type="protein sequence ID" value="PWQ94883.1"/>
    <property type="molecule type" value="Genomic_DNA"/>
</dbReference>
<accession>A0A317CC21</accession>
<dbReference type="Pfam" id="PF01614">
    <property type="entry name" value="IclR_C"/>
    <property type="match status" value="1"/>
</dbReference>
<dbReference type="InterPro" id="IPR029016">
    <property type="entry name" value="GAF-like_dom_sf"/>
</dbReference>
<dbReference type="Proteomes" id="UP000245506">
    <property type="component" value="Unassembled WGS sequence"/>
</dbReference>
<dbReference type="InterPro" id="IPR050707">
    <property type="entry name" value="HTH_MetabolicPath_Reg"/>
</dbReference>
<dbReference type="AlphaFoldDB" id="A0A317CC21"/>
<dbReference type="Gene3D" id="3.30.450.40">
    <property type="match status" value="1"/>
</dbReference>
<evidence type="ECO:0000313" key="2">
    <source>
        <dbReference type="EMBL" id="PWQ94883.1"/>
    </source>
</evidence>
<name>A0A317CC21_9GAMM</name>
<sequence>MDQFAVNSKQSLHLVAPDRGSALVLAQASPPGHWEFRLRVGAKLNLFQTSSGISLMAFLEDEHREELFAEAVLAGYKAPAKKTFYKQCKDVKAQGHQVVDSKQLVGMKDISVPIRSPYGEGFAVLTCPYMQRLEDSSEVDPQATLDLLLTLANELSIN</sequence>
<dbReference type="RefSeq" id="WP_109824086.1">
    <property type="nucleotide sequence ID" value="NZ_QGKL01000038.1"/>
</dbReference>
<dbReference type="GO" id="GO:0045892">
    <property type="term" value="P:negative regulation of DNA-templated transcription"/>
    <property type="evidence" value="ECO:0007669"/>
    <property type="project" value="TreeGrafter"/>
</dbReference>
<protein>
    <recommendedName>
        <fullName evidence="1">IclR-ED domain-containing protein</fullName>
    </recommendedName>
</protein>
<dbReference type="PROSITE" id="PS51078">
    <property type="entry name" value="ICLR_ED"/>
    <property type="match status" value="1"/>
</dbReference>
<keyword evidence="3" id="KW-1185">Reference proteome</keyword>
<dbReference type="PANTHER" id="PTHR30136">
    <property type="entry name" value="HELIX-TURN-HELIX TRANSCRIPTIONAL REGULATOR, ICLR FAMILY"/>
    <property type="match status" value="1"/>
</dbReference>
<proteinExistence type="predicted"/>
<dbReference type="GO" id="GO:0003700">
    <property type="term" value="F:DNA-binding transcription factor activity"/>
    <property type="evidence" value="ECO:0007669"/>
    <property type="project" value="TreeGrafter"/>
</dbReference>
<reference evidence="2 3" key="1">
    <citation type="submission" date="2018-05" db="EMBL/GenBank/DDBJ databases">
        <title>Leucothrix arctica sp. nov., isolated from Arctic seawater.</title>
        <authorList>
            <person name="Choi A."/>
            <person name="Baek K."/>
        </authorList>
    </citation>
    <scope>NUCLEOTIDE SEQUENCE [LARGE SCALE GENOMIC DNA]</scope>
    <source>
        <strain evidence="2 3">IMCC9719</strain>
    </source>
</reference>
<evidence type="ECO:0000259" key="1">
    <source>
        <dbReference type="PROSITE" id="PS51078"/>
    </source>
</evidence>
<dbReference type="GO" id="GO:0003677">
    <property type="term" value="F:DNA binding"/>
    <property type="evidence" value="ECO:0007669"/>
    <property type="project" value="TreeGrafter"/>
</dbReference>
<dbReference type="PANTHER" id="PTHR30136:SF35">
    <property type="entry name" value="HTH-TYPE TRANSCRIPTIONAL REGULATOR RV1719"/>
    <property type="match status" value="1"/>
</dbReference>
<dbReference type="SUPFAM" id="SSF55781">
    <property type="entry name" value="GAF domain-like"/>
    <property type="match status" value="1"/>
</dbReference>
<comment type="caution">
    <text evidence="2">The sequence shown here is derived from an EMBL/GenBank/DDBJ whole genome shotgun (WGS) entry which is preliminary data.</text>
</comment>
<organism evidence="2 3">
    <name type="scientific">Leucothrix arctica</name>
    <dbReference type="NCBI Taxonomy" id="1481894"/>
    <lineage>
        <taxon>Bacteria</taxon>
        <taxon>Pseudomonadati</taxon>
        <taxon>Pseudomonadota</taxon>
        <taxon>Gammaproteobacteria</taxon>
        <taxon>Thiotrichales</taxon>
        <taxon>Thiotrichaceae</taxon>
        <taxon>Leucothrix</taxon>
    </lineage>
</organism>
<gene>
    <name evidence="2" type="ORF">DKT75_14125</name>
</gene>
<dbReference type="InterPro" id="IPR014757">
    <property type="entry name" value="Tscrpt_reg_IclR_C"/>
</dbReference>
<evidence type="ECO:0000313" key="3">
    <source>
        <dbReference type="Proteomes" id="UP000245506"/>
    </source>
</evidence>